<evidence type="ECO:0000313" key="3">
    <source>
        <dbReference type="EMBL" id="OAP54560.1"/>
    </source>
</evidence>
<feature type="region of interest" description="Disordered" evidence="1">
    <location>
        <begin position="288"/>
        <end position="311"/>
    </location>
</feature>
<dbReference type="Proteomes" id="UP000078343">
    <property type="component" value="Unassembled WGS sequence"/>
</dbReference>
<evidence type="ECO:0000313" key="4">
    <source>
        <dbReference type="Proteomes" id="UP000078343"/>
    </source>
</evidence>
<organism evidence="3 4">
    <name type="scientific">Fonsecaea erecta</name>
    <dbReference type="NCBI Taxonomy" id="1367422"/>
    <lineage>
        <taxon>Eukaryota</taxon>
        <taxon>Fungi</taxon>
        <taxon>Dikarya</taxon>
        <taxon>Ascomycota</taxon>
        <taxon>Pezizomycotina</taxon>
        <taxon>Eurotiomycetes</taxon>
        <taxon>Chaetothyriomycetidae</taxon>
        <taxon>Chaetothyriales</taxon>
        <taxon>Herpotrichiellaceae</taxon>
        <taxon>Fonsecaea</taxon>
    </lineage>
</organism>
<feature type="region of interest" description="Disordered" evidence="1">
    <location>
        <begin position="1"/>
        <end position="57"/>
    </location>
</feature>
<gene>
    <name evidence="3" type="ORF">AYL99_11008</name>
</gene>
<dbReference type="GeneID" id="30015176"/>
<dbReference type="OrthoDB" id="4120862at2759"/>
<reference evidence="3 4" key="1">
    <citation type="submission" date="2016-04" db="EMBL/GenBank/DDBJ databases">
        <title>Draft genome of Fonsecaea erecta CBS 125763.</title>
        <authorList>
            <person name="Weiss V.A."/>
            <person name="Vicente V.A."/>
            <person name="Raittz R.T."/>
            <person name="Moreno L.F."/>
            <person name="De Souza E.M."/>
            <person name="Pedrosa F.O."/>
            <person name="Steffens M.B."/>
            <person name="Faoro H."/>
            <person name="Tadra-Sfeir M.Z."/>
            <person name="Najafzadeh M.J."/>
            <person name="Felipe M.S."/>
            <person name="Teixeira M."/>
            <person name="Sun J."/>
            <person name="Xi L."/>
            <person name="Gomes R."/>
            <person name="De Azevedo C.M."/>
            <person name="Salgado C.G."/>
            <person name="Da Silva M.B."/>
            <person name="Nascimento M.F."/>
            <person name="Queiroz-Telles F."/>
            <person name="Attili D.S."/>
            <person name="Gorbushina A."/>
        </authorList>
    </citation>
    <scope>NUCLEOTIDE SEQUENCE [LARGE SCALE GENOMIC DNA]</scope>
    <source>
        <strain evidence="3 4">CBS 125763</strain>
    </source>
</reference>
<proteinExistence type="predicted"/>
<evidence type="ECO:0000256" key="1">
    <source>
        <dbReference type="SAM" id="MobiDB-lite"/>
    </source>
</evidence>
<dbReference type="InterPro" id="IPR057684">
    <property type="entry name" value="DUF7924"/>
</dbReference>
<protein>
    <recommendedName>
        <fullName evidence="2">DUF7924 domain-containing protein</fullName>
    </recommendedName>
</protein>
<comment type="caution">
    <text evidence="3">The sequence shown here is derived from an EMBL/GenBank/DDBJ whole genome shotgun (WGS) entry which is preliminary data.</text>
</comment>
<accession>A0A178Z492</accession>
<dbReference type="EMBL" id="LVYI01000013">
    <property type="protein sequence ID" value="OAP54560.1"/>
    <property type="molecule type" value="Genomic_DNA"/>
</dbReference>
<name>A0A178Z492_9EURO</name>
<dbReference type="AlphaFoldDB" id="A0A178Z492"/>
<evidence type="ECO:0000259" key="2">
    <source>
        <dbReference type="Pfam" id="PF25545"/>
    </source>
</evidence>
<keyword evidence="4" id="KW-1185">Reference proteome</keyword>
<dbReference type="Pfam" id="PF25545">
    <property type="entry name" value="DUF7924"/>
    <property type="match status" value="1"/>
</dbReference>
<dbReference type="RefSeq" id="XP_018687927.1">
    <property type="nucleotide sequence ID" value="XM_018842514.1"/>
</dbReference>
<sequence>MADRYITFEDLPTPPSSRKMLLNNAHLPSDQEQSQKPDEMLLGAAGVPSDDQQSQDPDDEILLRAPEVLSLQQQPQEPDNEMLLDNTNVNRYHQQARASDVDSDQQEQQERLIYPLTVDNLEFLQEVIGAYSTDPQIIYTARNKARNTTQAAVLPATPQDPTKTSSAPEARYRYDTLQNARVFIYRVQIPDDLQPGLNAVFHRKITSKRGSQIAELAKAASGKLVRTMGSNREEDESVEVIIQALAALDADKGLNMVRKADWKVGNKPSPPVPEINLGVFQDQVENEAGRPVATSHTGGSGGQRDNIETPRPHCTIGLRHAALEDALSKLGITPSETKDILTRLQRKYNISTDPTGKDALFPILVVEGEAQGTGKTMFEAENQAATAGRRMIKLFRQLSYVSSRWMHEIKPFYFSVVVQGPHIQLSIHFPITRGSTTEYHMYPYYACNAVNEYSLKVFLLIAENILWWNQNTFRAEVADRLFVMAQVGAL</sequence>
<feature type="domain" description="DUF7924" evidence="2">
    <location>
        <begin position="308"/>
        <end position="444"/>
    </location>
</feature>